<dbReference type="Proteomes" id="UP000484885">
    <property type="component" value="Unassembled WGS sequence"/>
</dbReference>
<reference evidence="2 3" key="1">
    <citation type="submission" date="2020-02" db="EMBL/GenBank/DDBJ databases">
        <authorList>
            <person name="Zhang X.-Y."/>
        </authorList>
    </citation>
    <scope>NUCLEOTIDE SEQUENCE [LARGE SCALE GENOMIC DNA]</scope>
    <source>
        <strain evidence="2 3">C33</strain>
    </source>
</reference>
<comment type="caution">
    <text evidence="2">The sequence shown here is derived from an EMBL/GenBank/DDBJ whole genome shotgun (WGS) entry which is preliminary data.</text>
</comment>
<gene>
    <name evidence="2" type="ORF">G3I74_08235</name>
</gene>
<dbReference type="Pfam" id="PF11854">
    <property type="entry name" value="MtrB_PioB"/>
    <property type="match status" value="1"/>
</dbReference>
<keyword evidence="1" id="KW-0732">Signal</keyword>
<feature type="signal peptide" evidence="1">
    <location>
        <begin position="1"/>
        <end position="21"/>
    </location>
</feature>
<proteinExistence type="predicted"/>
<protein>
    <submittedName>
        <fullName evidence="2">MtrB/PioB family decaheme-associated outer membrane protein</fullName>
    </submittedName>
</protein>
<evidence type="ECO:0000313" key="2">
    <source>
        <dbReference type="EMBL" id="NDY95712.1"/>
    </source>
</evidence>
<name>A0A845UZJ3_9GAMM</name>
<evidence type="ECO:0000256" key="1">
    <source>
        <dbReference type="SAM" id="SignalP"/>
    </source>
</evidence>
<keyword evidence="3" id="KW-1185">Reference proteome</keyword>
<feature type="chain" id="PRO_5032459732" evidence="1">
    <location>
        <begin position="22"/>
        <end position="693"/>
    </location>
</feature>
<organism evidence="2 3">
    <name type="scientific">Wenzhouxiangella limi</name>
    <dbReference type="NCBI Taxonomy" id="2707351"/>
    <lineage>
        <taxon>Bacteria</taxon>
        <taxon>Pseudomonadati</taxon>
        <taxon>Pseudomonadota</taxon>
        <taxon>Gammaproteobacteria</taxon>
        <taxon>Chromatiales</taxon>
        <taxon>Wenzhouxiangellaceae</taxon>
        <taxon>Wenzhouxiangella</taxon>
    </lineage>
</organism>
<dbReference type="SUPFAM" id="SSF56935">
    <property type="entry name" value="Porins"/>
    <property type="match status" value="1"/>
</dbReference>
<dbReference type="InterPro" id="IPR020016">
    <property type="entry name" value="Decahaem-assoc_OM_MtrB/PioB"/>
</dbReference>
<accession>A0A845UZJ3</accession>
<dbReference type="NCBIfam" id="TIGR03509">
    <property type="entry name" value="OMP_MtrB_PioB"/>
    <property type="match status" value="1"/>
</dbReference>
<dbReference type="EMBL" id="JAAGSC010000040">
    <property type="protein sequence ID" value="NDY95712.1"/>
    <property type="molecule type" value="Genomic_DNA"/>
</dbReference>
<dbReference type="RefSeq" id="WP_164211101.1">
    <property type="nucleotide sequence ID" value="NZ_JAAGSC010000040.1"/>
</dbReference>
<evidence type="ECO:0000313" key="3">
    <source>
        <dbReference type="Proteomes" id="UP000484885"/>
    </source>
</evidence>
<dbReference type="AlphaFoldDB" id="A0A845UZJ3"/>
<sequence>MQKTLTLTTLLLLSVGQIALAETAAKPDTSEWVCELCPFSDGLNGDVAAGPGYVSDDNPDFGNFGGLEEEGAFVALEGDLWYRGDDGRYFLAYGDRLGLDSRHLALEGGRQGGYRLALDWKEIPWIWSDDARTFYNGAGTSNQTLPAGWVTGNTSDMALLEPNLRDIRIGHQRETVKLGAELTRPSPWRSRVDFQHTRREGNFVKGASFLFTGTELVAPLDEETTLVEAAVGYVRESWQLEGAYQVSLFESNDNSVRWDNPFPSFNGGDRGELSLAPDNEFHQFVVSGSWRPSRAWNVAGQVAFGRATQDEAFLAPTLNDSLAVPALPVTSLDGQVDTRIANFRVNGHFSDRLRGRLVVRYDDRDNATDQNLYTAAVTDTFVAGPFANQPYSYERRSAEAALDYRVRRELILTASASREATDRDFQEVGETTTNGFSLGARANPDERLTVRAKIARESRSNDLDPALLNPFENPALRRYHFAEKDRDLFRLAADLAINERWTAGAFVELAEERYDDTMIGLSEADSQQFGLDLSARFGRAITASGFVARELLDAEILGADNIIGAPWRATTDDEFLTAGLALDFAELPGRWMNAGLRLTYASADGEIQIEKRGDAPPFPELQTRRYLLEADIERELGERLSLNLGYMLARAREDDFYRDGVGPTTLPNYISLGKVSPDRTVHVFRMMLRYRFQ</sequence>